<dbReference type="Pfam" id="PF13551">
    <property type="entry name" value="HTH_29"/>
    <property type="match status" value="1"/>
</dbReference>
<comment type="caution">
    <text evidence="2">The sequence shown here is derived from an EMBL/GenBank/DDBJ whole genome shotgun (WGS) entry which is preliminary data.</text>
</comment>
<gene>
    <name evidence="2" type="ORF">ABT317_11535</name>
</gene>
<proteinExistence type="predicted"/>
<accession>A0ABV1W0A9</accession>
<dbReference type="Proteomes" id="UP001458415">
    <property type="component" value="Unassembled WGS sequence"/>
</dbReference>
<feature type="region of interest" description="Disordered" evidence="1">
    <location>
        <begin position="45"/>
        <end position="83"/>
    </location>
</feature>
<protein>
    <submittedName>
        <fullName evidence="2">Helix-turn-helix domain-containing protein</fullName>
    </submittedName>
</protein>
<organism evidence="2 3">
    <name type="scientific">Streptomyces carpinensis</name>
    <dbReference type="NCBI Taxonomy" id="66369"/>
    <lineage>
        <taxon>Bacteria</taxon>
        <taxon>Bacillati</taxon>
        <taxon>Actinomycetota</taxon>
        <taxon>Actinomycetes</taxon>
        <taxon>Kitasatosporales</taxon>
        <taxon>Streptomycetaceae</taxon>
        <taxon>Streptomyces</taxon>
    </lineage>
</organism>
<evidence type="ECO:0000256" key="1">
    <source>
        <dbReference type="SAM" id="MobiDB-lite"/>
    </source>
</evidence>
<dbReference type="EMBL" id="JBEPCU010000144">
    <property type="protein sequence ID" value="MER6977622.1"/>
    <property type="molecule type" value="Genomic_DNA"/>
</dbReference>
<reference evidence="2 3" key="1">
    <citation type="submission" date="2024-06" db="EMBL/GenBank/DDBJ databases">
        <title>The Natural Products Discovery Center: Release of the First 8490 Sequenced Strains for Exploring Actinobacteria Biosynthetic Diversity.</title>
        <authorList>
            <person name="Kalkreuter E."/>
            <person name="Kautsar S.A."/>
            <person name="Yang D."/>
            <person name="Bader C.D."/>
            <person name="Teijaro C.N."/>
            <person name="Fluegel L."/>
            <person name="Davis C.M."/>
            <person name="Simpson J.R."/>
            <person name="Lauterbach L."/>
            <person name="Steele A.D."/>
            <person name="Gui C."/>
            <person name="Meng S."/>
            <person name="Li G."/>
            <person name="Viehrig K."/>
            <person name="Ye F."/>
            <person name="Su P."/>
            <person name="Kiefer A.F."/>
            <person name="Nichols A."/>
            <person name="Cepeda A.J."/>
            <person name="Yan W."/>
            <person name="Fan B."/>
            <person name="Jiang Y."/>
            <person name="Adhikari A."/>
            <person name="Zheng C.-J."/>
            <person name="Schuster L."/>
            <person name="Cowan T.M."/>
            <person name="Smanski M.J."/>
            <person name="Chevrette M.G."/>
            <person name="De Carvalho L.P.S."/>
            <person name="Shen B."/>
        </authorList>
    </citation>
    <scope>NUCLEOTIDE SEQUENCE [LARGE SCALE GENOMIC DNA]</scope>
    <source>
        <strain evidence="2 3">NPDC000634</strain>
    </source>
</reference>
<dbReference type="RefSeq" id="WP_244216962.1">
    <property type="nucleotide sequence ID" value="NZ_MUBM01000024.1"/>
</dbReference>
<name>A0ABV1W0A9_9ACTN</name>
<keyword evidence="3" id="KW-1185">Reference proteome</keyword>
<sequence>MLSRACSTATDLVITARIARETGLHLDTVRTWRNRFAGNRLAALSDRKRSGRPATARRTVLPPERRGRDAAPSAGRARTVVNPCPDATPVTITVFPRSPVSVSSSLALRRHSP</sequence>
<evidence type="ECO:0000313" key="3">
    <source>
        <dbReference type="Proteomes" id="UP001458415"/>
    </source>
</evidence>
<evidence type="ECO:0000313" key="2">
    <source>
        <dbReference type="EMBL" id="MER6977622.1"/>
    </source>
</evidence>